<name>A0A2H0DV00_9BACT</name>
<dbReference type="PANTHER" id="PTHR47723">
    <property type="entry name" value="OS05G0353850 PROTEIN"/>
    <property type="match status" value="1"/>
</dbReference>
<feature type="domain" description="RNase H type-1" evidence="1">
    <location>
        <begin position="4"/>
        <end position="142"/>
    </location>
</feature>
<dbReference type="GO" id="GO:0003676">
    <property type="term" value="F:nucleic acid binding"/>
    <property type="evidence" value="ECO:0007669"/>
    <property type="project" value="InterPro"/>
</dbReference>
<evidence type="ECO:0000259" key="1">
    <source>
        <dbReference type="PROSITE" id="PS50879"/>
    </source>
</evidence>
<dbReference type="Gene3D" id="3.30.420.10">
    <property type="entry name" value="Ribonuclease H-like superfamily/Ribonuclease H"/>
    <property type="match status" value="1"/>
</dbReference>
<dbReference type="InterPro" id="IPR053151">
    <property type="entry name" value="RNase_H-like"/>
</dbReference>
<evidence type="ECO:0000313" key="3">
    <source>
        <dbReference type="Proteomes" id="UP000231136"/>
    </source>
</evidence>
<dbReference type="Pfam" id="PF13456">
    <property type="entry name" value="RVT_3"/>
    <property type="match status" value="1"/>
</dbReference>
<dbReference type="AlphaFoldDB" id="A0A2H0DV00"/>
<dbReference type="PANTHER" id="PTHR47723:SF24">
    <property type="entry name" value="RNASE H TYPE-1 DOMAIN-CONTAINING PROTEIN"/>
    <property type="match status" value="1"/>
</dbReference>
<dbReference type="SUPFAM" id="SSF53098">
    <property type="entry name" value="Ribonuclease H-like"/>
    <property type="match status" value="1"/>
</dbReference>
<protein>
    <submittedName>
        <fullName evidence="2">Ribonuclease H</fullName>
    </submittedName>
</protein>
<dbReference type="CDD" id="cd09279">
    <property type="entry name" value="RNase_HI_like"/>
    <property type="match status" value="1"/>
</dbReference>
<comment type="caution">
    <text evidence="2">The sequence shown here is derived from an EMBL/GenBank/DDBJ whole genome shotgun (WGS) entry which is preliminary data.</text>
</comment>
<dbReference type="PROSITE" id="PS50879">
    <property type="entry name" value="RNASE_H_1"/>
    <property type="match status" value="1"/>
</dbReference>
<dbReference type="InterPro" id="IPR002156">
    <property type="entry name" value="RNaseH_domain"/>
</dbReference>
<evidence type="ECO:0000313" key="2">
    <source>
        <dbReference type="EMBL" id="PIP86007.1"/>
    </source>
</evidence>
<proteinExistence type="predicted"/>
<dbReference type="EMBL" id="PCTR01000042">
    <property type="protein sequence ID" value="PIP86007.1"/>
    <property type="molecule type" value="Genomic_DNA"/>
</dbReference>
<dbReference type="InterPro" id="IPR012337">
    <property type="entry name" value="RNaseH-like_sf"/>
</dbReference>
<gene>
    <name evidence="2" type="ORF">COW83_01240</name>
</gene>
<dbReference type="InterPro" id="IPR036397">
    <property type="entry name" value="RNaseH_sf"/>
</dbReference>
<sequence>MSKTVELLEINTDGGSRGNPGPAAIGVIAKSEGRVIFTLSEKIGENTNNVAEYTAVLRALEKIAAEGLYTEKIRFVLDSELIVKQITGLYKVKQTHLMVLHQQIIDLIKKLRAIGQIKLISFVNVLRDKNKEADRLVNEALDS</sequence>
<dbReference type="GO" id="GO:0004523">
    <property type="term" value="F:RNA-DNA hybrid ribonuclease activity"/>
    <property type="evidence" value="ECO:0007669"/>
    <property type="project" value="InterPro"/>
</dbReference>
<dbReference type="Proteomes" id="UP000231136">
    <property type="component" value="Unassembled WGS sequence"/>
</dbReference>
<organism evidence="2 3">
    <name type="scientific">Candidatus Collierbacteria bacterium CG22_combo_CG10-13_8_21_14_all_43_12</name>
    <dbReference type="NCBI Taxonomy" id="1974537"/>
    <lineage>
        <taxon>Bacteria</taxon>
        <taxon>Candidatus Collieribacteriota</taxon>
    </lineage>
</organism>
<accession>A0A2H0DV00</accession>
<reference evidence="2 3" key="1">
    <citation type="submission" date="2017-09" db="EMBL/GenBank/DDBJ databases">
        <title>Depth-based differentiation of microbial function through sediment-hosted aquifers and enrichment of novel symbionts in the deep terrestrial subsurface.</title>
        <authorList>
            <person name="Probst A.J."/>
            <person name="Ladd B."/>
            <person name="Jarett J.K."/>
            <person name="Geller-Mcgrath D.E."/>
            <person name="Sieber C.M."/>
            <person name="Emerson J.B."/>
            <person name="Anantharaman K."/>
            <person name="Thomas B.C."/>
            <person name="Malmstrom R."/>
            <person name="Stieglmeier M."/>
            <person name="Klingl A."/>
            <person name="Woyke T."/>
            <person name="Ryan C.M."/>
            <person name="Banfield J.F."/>
        </authorList>
    </citation>
    <scope>NUCLEOTIDE SEQUENCE [LARGE SCALE GENOMIC DNA]</scope>
    <source>
        <strain evidence="2">CG22_combo_CG10-13_8_21_14_all_43_12</strain>
    </source>
</reference>